<dbReference type="Pfam" id="PF00675">
    <property type="entry name" value="Peptidase_M16"/>
    <property type="match status" value="1"/>
</dbReference>
<organism evidence="2 3">
    <name type="scientific">Alkalibacterium gilvum</name>
    <dbReference type="NCBI Taxonomy" id="1130080"/>
    <lineage>
        <taxon>Bacteria</taxon>
        <taxon>Bacillati</taxon>
        <taxon>Bacillota</taxon>
        <taxon>Bacilli</taxon>
        <taxon>Lactobacillales</taxon>
        <taxon>Carnobacteriaceae</taxon>
        <taxon>Alkalibacterium</taxon>
    </lineage>
</organism>
<feature type="domain" description="Peptidase M16C associated" evidence="1">
    <location>
        <begin position="455"/>
        <end position="704"/>
    </location>
</feature>
<evidence type="ECO:0000259" key="1">
    <source>
        <dbReference type="SMART" id="SM01264"/>
    </source>
</evidence>
<evidence type="ECO:0000313" key="2">
    <source>
        <dbReference type="EMBL" id="SEI96998.1"/>
    </source>
</evidence>
<protein>
    <recommendedName>
        <fullName evidence="1">Peptidase M16C associated domain-containing protein</fullName>
    </recommendedName>
</protein>
<dbReference type="OrthoDB" id="9762027at2"/>
<dbReference type="InterPro" id="IPR013578">
    <property type="entry name" value="Peptidase_M16C_assoc"/>
</dbReference>
<dbReference type="InterPro" id="IPR055130">
    <property type="entry name" value="PreP_C"/>
</dbReference>
<proteinExistence type="predicted"/>
<name>A0A1H6UXJ2_9LACT</name>
<dbReference type="Pfam" id="PF05193">
    <property type="entry name" value="Peptidase_M16_C"/>
    <property type="match status" value="1"/>
</dbReference>
<dbReference type="InterPro" id="IPR011765">
    <property type="entry name" value="Pept_M16_N"/>
</dbReference>
<evidence type="ECO:0000313" key="3">
    <source>
        <dbReference type="Proteomes" id="UP000198564"/>
    </source>
</evidence>
<dbReference type="Pfam" id="PF22516">
    <property type="entry name" value="PreP_C"/>
    <property type="match status" value="1"/>
</dbReference>
<sequence length="963" mass="108859">MVFKKIETQELPDIHSHGHLYEHEETGAQVLHLANNDTNKSFTIGFKTPPYNDNGITHILEHSVLNGSKKYPSKEPFVELIKGSLNTFVNAMTFSDKTIYPVASTNEKDFGHLVDVYLDAVFQPKLYHDKQILAQEGWHYHLENEEDELIYKGVVYNEMKGAAASPEGQIYDHISSQLYPNTVYSKNSGGDPKEIPTLTHEEFIAYHQMHYHPSNSLTIVYGDLNRTDLFSKLEEYFDGMCKQDEAIDLSIKPSQPKEAVHTDTYSITAGDNPAGKDYLALAWHGALPDETLDIFGLEVLDEILFGNNQSPLKKALLDAEIGGDINSDVSEIGYPTAFMIMAKYSEADKMATFKDVVQETLTDLVDKGIDKERIQAALNKITFQTREAAISEDNPRGVIYAIQSLNTWLYDKDPFINLQFNHYLNELSIKADEGYFEELIQRKLIDNDLFTQIILKAEPGKSDKQEAKTLKKLQEYKEKISDDERQRIIKETRALIERQETPDRSEDLAKIPTLKREDLTTDEQEYPLEEEAFNEETTFYYAEQFTSGIDYIDLYFDISDFNQSEYECLGYFSHLLGKLATDNYDESALQTEMDTHTGGIYGGVSIYEEREGKIKPVFKISGKALAASLDDLVGLMKEIAMHTHFDNKSELLKITQRLISNFENKVNFSSHGIVANRALSQVKPTAKLSEHLGGIDQFNYLKSVRDDLKADDRAISKDLTHLLDKLMNKARLNVLYTGDAERKETVKNALKAAFNSLPSKPLGDKAVYETGEKQSEAYITAQDVNYVGLGSDASGHFDFSGATQVLSTAFRFDYLWNAIRVKGGAYGSLYRHTRNGSVALGSYRDPNIKNTLDVYEGIPDYVKALELSEEELLKYIIGTLSPLEQPKSAHSKGLTAFNRLQHKITKDDIVELKKEILNTDAAKLQALHKGFKAVIDDGSVVVIGNKTQIENQKDLFDKIYELY</sequence>
<dbReference type="SUPFAM" id="SSF63411">
    <property type="entry name" value="LuxS/MPP-like metallohydrolase"/>
    <property type="match status" value="4"/>
</dbReference>
<dbReference type="SMART" id="SM01264">
    <property type="entry name" value="M16C_associated"/>
    <property type="match status" value="1"/>
</dbReference>
<gene>
    <name evidence="2" type="ORF">SAMN04488113_1401</name>
</gene>
<dbReference type="Pfam" id="PF08367">
    <property type="entry name" value="M16C_assoc"/>
    <property type="match status" value="1"/>
</dbReference>
<dbReference type="PANTHER" id="PTHR43016:SF13">
    <property type="entry name" value="PRESEQUENCE PROTEASE, MITOCHONDRIAL"/>
    <property type="match status" value="1"/>
</dbReference>
<dbReference type="Proteomes" id="UP000198564">
    <property type="component" value="Unassembled WGS sequence"/>
</dbReference>
<dbReference type="EMBL" id="FNYW01000040">
    <property type="protein sequence ID" value="SEI96998.1"/>
    <property type="molecule type" value="Genomic_DNA"/>
</dbReference>
<dbReference type="AlphaFoldDB" id="A0A1H6UXJ2"/>
<reference evidence="3" key="1">
    <citation type="submission" date="2016-10" db="EMBL/GenBank/DDBJ databases">
        <authorList>
            <person name="Varghese N."/>
            <person name="Submissions S."/>
        </authorList>
    </citation>
    <scope>NUCLEOTIDE SEQUENCE [LARGE SCALE GENOMIC DNA]</scope>
    <source>
        <strain evidence="3">DSM 25751</strain>
    </source>
</reference>
<dbReference type="GO" id="GO:0016485">
    <property type="term" value="P:protein processing"/>
    <property type="evidence" value="ECO:0007669"/>
    <property type="project" value="TreeGrafter"/>
</dbReference>
<dbReference type="RefSeq" id="WP_091636166.1">
    <property type="nucleotide sequence ID" value="NZ_FNYW01000040.1"/>
</dbReference>
<dbReference type="InterPro" id="IPR011249">
    <property type="entry name" value="Metalloenz_LuxS/M16"/>
</dbReference>
<dbReference type="Gene3D" id="3.30.830.10">
    <property type="entry name" value="Metalloenzyme, LuxS/M16 peptidase-like"/>
    <property type="match status" value="4"/>
</dbReference>
<dbReference type="STRING" id="1130080.SAMN04488113_1401"/>
<dbReference type="InterPro" id="IPR007863">
    <property type="entry name" value="Peptidase_M16_C"/>
</dbReference>
<dbReference type="PANTHER" id="PTHR43016">
    <property type="entry name" value="PRESEQUENCE PROTEASE"/>
    <property type="match status" value="1"/>
</dbReference>
<keyword evidence="3" id="KW-1185">Reference proteome</keyword>
<dbReference type="GO" id="GO:0046872">
    <property type="term" value="F:metal ion binding"/>
    <property type="evidence" value="ECO:0007669"/>
    <property type="project" value="InterPro"/>
</dbReference>
<dbReference type="FunFam" id="3.30.830.10:FF:000034">
    <property type="entry name" value="presequence protease 1, chloroplastic/mitochondrial"/>
    <property type="match status" value="1"/>
</dbReference>
<accession>A0A1H6UXJ2</accession>
<dbReference type="GO" id="GO:0004222">
    <property type="term" value="F:metalloendopeptidase activity"/>
    <property type="evidence" value="ECO:0007669"/>
    <property type="project" value="TreeGrafter"/>
</dbReference>